<name>A0ACC1HVC9_9FUNG</name>
<keyword evidence="2" id="KW-1185">Reference proteome</keyword>
<reference evidence="1" key="1">
    <citation type="submission" date="2022-06" db="EMBL/GenBank/DDBJ databases">
        <title>Phylogenomic reconstructions and comparative analyses of Kickxellomycotina fungi.</title>
        <authorList>
            <person name="Reynolds N.K."/>
            <person name="Stajich J.E."/>
            <person name="Barry K."/>
            <person name="Grigoriev I.V."/>
            <person name="Crous P."/>
            <person name="Smith M.E."/>
        </authorList>
    </citation>
    <scope>NUCLEOTIDE SEQUENCE</scope>
    <source>
        <strain evidence="1">RSA 2271</strain>
    </source>
</reference>
<protein>
    <submittedName>
        <fullName evidence="1">Uncharacterized protein</fullName>
    </submittedName>
</protein>
<accession>A0ACC1HVC9</accession>
<dbReference type="Proteomes" id="UP001145114">
    <property type="component" value="Unassembled WGS sequence"/>
</dbReference>
<proteinExistence type="predicted"/>
<gene>
    <name evidence="1" type="ORF">EV182_000062</name>
</gene>
<comment type="caution">
    <text evidence="1">The sequence shown here is derived from an EMBL/GenBank/DDBJ whole genome shotgun (WGS) entry which is preliminary data.</text>
</comment>
<organism evidence="1 2">
    <name type="scientific">Spiromyces aspiralis</name>
    <dbReference type="NCBI Taxonomy" id="68401"/>
    <lineage>
        <taxon>Eukaryota</taxon>
        <taxon>Fungi</taxon>
        <taxon>Fungi incertae sedis</taxon>
        <taxon>Zoopagomycota</taxon>
        <taxon>Kickxellomycotina</taxon>
        <taxon>Kickxellomycetes</taxon>
        <taxon>Kickxellales</taxon>
        <taxon>Kickxellaceae</taxon>
        <taxon>Spiromyces</taxon>
    </lineage>
</organism>
<evidence type="ECO:0000313" key="2">
    <source>
        <dbReference type="Proteomes" id="UP001145114"/>
    </source>
</evidence>
<evidence type="ECO:0000313" key="1">
    <source>
        <dbReference type="EMBL" id="KAJ1680407.1"/>
    </source>
</evidence>
<dbReference type="EMBL" id="JAMZIH010000002">
    <property type="protein sequence ID" value="KAJ1680407.1"/>
    <property type="molecule type" value="Genomic_DNA"/>
</dbReference>
<sequence length="160" mass="17645">MTDSEYEAVVGTSYDGHQAIAGHKGHHDLLALQSRMTRLWCLKESVVKAMGCGLLLDLRCIEVTLGNEVNWASLPGNLTESRLSINGRLADGSENATWRVWSGLLCSGSGGDDDYYYALAWKCPTMPITSKPKSYDSVPSLRIIPFDEFTCRIRSIASQK</sequence>